<keyword evidence="3" id="KW-1185">Reference proteome</keyword>
<evidence type="ECO:0000313" key="3">
    <source>
        <dbReference type="Proteomes" id="UP000268615"/>
    </source>
</evidence>
<name>A0A3N5DW99_9ENTR</name>
<sequence>MKVHSILALSLAATSFSCLAFKSQVDITHDAAAVNASTLESKILANFYSQHGTNPQNTLLSTCDALPVAGCSCPFCIMLRSRIS</sequence>
<dbReference type="EMBL" id="RPOH01000098">
    <property type="protein sequence ID" value="RPH20918.1"/>
    <property type="molecule type" value="Genomic_DNA"/>
</dbReference>
<dbReference type="RefSeq" id="WP_124025581.1">
    <property type="nucleotide sequence ID" value="NZ_RPOH01000098.1"/>
</dbReference>
<feature type="signal peptide" evidence="1">
    <location>
        <begin position="1"/>
        <end position="20"/>
    </location>
</feature>
<gene>
    <name evidence="2" type="ORF">EHN07_19045</name>
</gene>
<keyword evidence="1" id="KW-0732">Signal</keyword>
<protein>
    <submittedName>
        <fullName evidence="2">Uncharacterized protein</fullName>
    </submittedName>
</protein>
<dbReference type="OrthoDB" id="6547554at2"/>
<organism evidence="2 3">
    <name type="scientific">Buttiauxella warmboldiae</name>
    <dbReference type="NCBI Taxonomy" id="82993"/>
    <lineage>
        <taxon>Bacteria</taxon>
        <taxon>Pseudomonadati</taxon>
        <taxon>Pseudomonadota</taxon>
        <taxon>Gammaproteobacteria</taxon>
        <taxon>Enterobacterales</taxon>
        <taxon>Enterobacteriaceae</taxon>
        <taxon>Buttiauxella</taxon>
    </lineage>
</organism>
<evidence type="ECO:0000313" key="2">
    <source>
        <dbReference type="EMBL" id="RPH20918.1"/>
    </source>
</evidence>
<proteinExistence type="predicted"/>
<accession>A0A3N5DW99</accession>
<reference evidence="2 3" key="1">
    <citation type="submission" date="2018-11" db="EMBL/GenBank/DDBJ databases">
        <title>Draft genome sequence of Buttiauxella warmboldiae CCUG 35512.</title>
        <authorList>
            <person name="Salva-Serra F."/>
            <person name="Marathe N."/>
            <person name="Moore E."/>
            <person name="Svensson L."/>
            <person name="Engstrom-Jakobsson H."/>
        </authorList>
    </citation>
    <scope>NUCLEOTIDE SEQUENCE [LARGE SCALE GENOMIC DNA]</scope>
    <source>
        <strain evidence="2 3">CCUG 35512</strain>
    </source>
</reference>
<dbReference type="PROSITE" id="PS51257">
    <property type="entry name" value="PROKAR_LIPOPROTEIN"/>
    <property type="match status" value="1"/>
</dbReference>
<dbReference type="Proteomes" id="UP000268615">
    <property type="component" value="Unassembled WGS sequence"/>
</dbReference>
<feature type="chain" id="PRO_5018147765" evidence="1">
    <location>
        <begin position="21"/>
        <end position="84"/>
    </location>
</feature>
<evidence type="ECO:0000256" key="1">
    <source>
        <dbReference type="SAM" id="SignalP"/>
    </source>
</evidence>
<comment type="caution">
    <text evidence="2">The sequence shown here is derived from an EMBL/GenBank/DDBJ whole genome shotgun (WGS) entry which is preliminary data.</text>
</comment>
<dbReference type="AlphaFoldDB" id="A0A3N5DW99"/>